<feature type="domain" description="Exonuclease" evidence="1">
    <location>
        <begin position="31"/>
        <end position="187"/>
    </location>
</feature>
<dbReference type="EMBL" id="MF600313">
    <property type="protein sequence ID" value="AVN58354.1"/>
    <property type="molecule type" value="Genomic_DNA"/>
</dbReference>
<dbReference type="GO" id="GO:0003676">
    <property type="term" value="F:nucleic acid binding"/>
    <property type="evidence" value="ECO:0007669"/>
    <property type="project" value="InterPro"/>
</dbReference>
<dbReference type="CDD" id="cd06127">
    <property type="entry name" value="DEDDh"/>
    <property type="match status" value="1"/>
</dbReference>
<organism evidence="2">
    <name type="scientific">Mycolicibacterium sp. CBMA 213</name>
    <dbReference type="NCBI Taxonomy" id="1968788"/>
    <lineage>
        <taxon>Bacteria</taxon>
        <taxon>Bacillati</taxon>
        <taxon>Actinomycetota</taxon>
        <taxon>Actinomycetes</taxon>
        <taxon>Mycobacteriales</taxon>
        <taxon>Mycobacteriaceae</taxon>
        <taxon>Mycolicibacterium</taxon>
    </lineage>
</organism>
<dbReference type="Pfam" id="PF00929">
    <property type="entry name" value="RNase_T"/>
    <property type="match status" value="1"/>
</dbReference>
<protein>
    <recommendedName>
        <fullName evidence="1">Exonuclease domain-containing protein</fullName>
    </recommendedName>
</protein>
<name>A0A343VR30_9MYCO</name>
<accession>A0A343VR30</accession>
<evidence type="ECO:0000259" key="1">
    <source>
        <dbReference type="SMART" id="SM00479"/>
    </source>
</evidence>
<proteinExistence type="predicted"/>
<dbReference type="RefSeq" id="WP_155921825.1">
    <property type="nucleotide sequence ID" value="NZ_MF600313.1"/>
</dbReference>
<dbReference type="InterPro" id="IPR013520">
    <property type="entry name" value="Ribonucl_H"/>
</dbReference>
<dbReference type="SUPFAM" id="SSF53098">
    <property type="entry name" value="Ribonuclease H-like"/>
    <property type="match status" value="1"/>
</dbReference>
<gene>
    <name evidence="2" type="ORF">B5P44_p00059</name>
</gene>
<dbReference type="InterPro" id="IPR012337">
    <property type="entry name" value="RNaseH-like_sf"/>
</dbReference>
<evidence type="ECO:0000313" key="2">
    <source>
        <dbReference type="EMBL" id="AVN58354.1"/>
    </source>
</evidence>
<keyword evidence="2" id="KW-0614">Plasmid</keyword>
<dbReference type="SMART" id="SM00479">
    <property type="entry name" value="EXOIII"/>
    <property type="match status" value="1"/>
</dbReference>
<dbReference type="GO" id="GO:0004527">
    <property type="term" value="F:exonuclease activity"/>
    <property type="evidence" value="ECO:0007669"/>
    <property type="project" value="UniProtKB-ARBA"/>
</dbReference>
<geneLocation type="plasmid" evidence="2">
    <name>pCBMA213_1</name>
</geneLocation>
<reference evidence="2" key="1">
    <citation type="journal article" date="2018" name="Front. Microbiol.">
        <title>Beyond the Limits: tRNA Array Units in Mycobacterium Genomes.</title>
        <authorList>
            <person name="Morgado S.M."/>
            <person name="Vicente A.C."/>
        </authorList>
    </citation>
    <scope>NUCLEOTIDE SEQUENCE</scope>
    <source>
        <strain evidence="2">CBMA 213</strain>
        <plasmid evidence="2">pCBMA213_1</plasmid>
    </source>
</reference>
<dbReference type="AlphaFoldDB" id="A0A343VR30"/>
<sequence>MRTEIDCHDEDLRIRAEQAVAFARRVLEPKVAVILDAETATLGGPICELAVIDAASGQILIDTLVNPMVPITADTSAIHGLTDSMVSAPGVPAWPAVYTQLVAVASGRILLAYNASYDFNVVVADCQRYGLDDSWITAGQNWEDVMAPRSHHAYSRRWLRNDGGHRALGDVQQTRRHLMAMTHPPTWPQADERSTTCS</sequence>
<dbReference type="Gene3D" id="3.30.420.10">
    <property type="entry name" value="Ribonuclease H-like superfamily/Ribonuclease H"/>
    <property type="match status" value="1"/>
</dbReference>
<dbReference type="InterPro" id="IPR036397">
    <property type="entry name" value="RNaseH_sf"/>
</dbReference>